<evidence type="ECO:0000313" key="1">
    <source>
        <dbReference type="Proteomes" id="UP000000437"/>
    </source>
</evidence>
<accession>A0AC58GBD2</accession>
<reference evidence="2" key="1">
    <citation type="submission" date="2025-08" db="UniProtKB">
        <authorList>
            <consortium name="RefSeq"/>
        </authorList>
    </citation>
    <scope>IDENTIFICATION</scope>
    <source>
        <strain evidence="2">Tuebingen</strain>
        <tissue evidence="2">Fibroblasts and whole tissue</tissue>
    </source>
</reference>
<name>A0AC58GBD2_DANRE</name>
<gene>
    <name evidence="2" type="primary">LOC137496284</name>
</gene>
<keyword evidence="1" id="KW-1185">Reference proteome</keyword>
<dbReference type="RefSeq" id="XP_073767047.1">
    <property type="nucleotide sequence ID" value="XM_073910946.1"/>
</dbReference>
<sequence>MDACATETNAIIKDLNSVNVQSKMKKGSGKGSKNKRKSKPGKCLLKRTKVEGDPESENIPPCPTPSQNKTARDHIRTILADTPSHLNITASADHGSPVSAPTISQTSVTGNLTINQTFTVVVQNPADSSLNHLDVKERTDDEYQILPSSSTEQVPGKCKSSNRRRHLSFRNHLEQPTLTLAEVKKNTNHLREVTVAGKILDRQPAIIILPNEEGVRYSHYILSDTTANVHLSLAHEFNIAINQWYVFKSLSICDFGMGNVLCSNEFTKLEEISSLEGRDPKETVISGVVTEALLTVKYICSCGATLLLSDTKLFWIKCKECSKSCRCVNIQNKATANITIKQLDGRDERVVLHDALLHSIVSFKNEGYCDSQQLEERLLKAERLTVVCVNDEPQSVQIEELGKSKHVAKHFFSLGRCCVV</sequence>
<proteinExistence type="predicted"/>
<dbReference type="Proteomes" id="UP000000437">
    <property type="component" value="Chromosome 8"/>
</dbReference>
<protein>
    <submittedName>
        <fullName evidence="2">Uncharacterized protein isoform X1</fullName>
    </submittedName>
</protein>
<evidence type="ECO:0000313" key="2">
    <source>
        <dbReference type="RefSeq" id="XP_073767047.1"/>
    </source>
</evidence>
<organism evidence="1 2">
    <name type="scientific">Danio rerio</name>
    <name type="common">Zebrafish</name>
    <name type="synonym">Brachydanio rerio</name>
    <dbReference type="NCBI Taxonomy" id="7955"/>
    <lineage>
        <taxon>Eukaryota</taxon>
        <taxon>Metazoa</taxon>
        <taxon>Chordata</taxon>
        <taxon>Craniata</taxon>
        <taxon>Vertebrata</taxon>
        <taxon>Euteleostomi</taxon>
        <taxon>Actinopterygii</taxon>
        <taxon>Neopterygii</taxon>
        <taxon>Teleostei</taxon>
        <taxon>Ostariophysi</taxon>
        <taxon>Cypriniformes</taxon>
        <taxon>Danionidae</taxon>
        <taxon>Danioninae</taxon>
        <taxon>Danio</taxon>
    </lineage>
</organism>